<evidence type="ECO:0000313" key="2">
    <source>
        <dbReference type="EMBL" id="SDS08303.1"/>
    </source>
</evidence>
<keyword evidence="3" id="KW-1185">Reference proteome</keyword>
<organism evidence="2 3">
    <name type="scientific">Bradyrhizobium canariense</name>
    <dbReference type="NCBI Taxonomy" id="255045"/>
    <lineage>
        <taxon>Bacteria</taxon>
        <taxon>Pseudomonadati</taxon>
        <taxon>Pseudomonadota</taxon>
        <taxon>Alphaproteobacteria</taxon>
        <taxon>Hyphomicrobiales</taxon>
        <taxon>Nitrobacteraceae</taxon>
        <taxon>Bradyrhizobium</taxon>
    </lineage>
</organism>
<feature type="transmembrane region" description="Helical" evidence="1">
    <location>
        <begin position="64"/>
        <end position="86"/>
    </location>
</feature>
<proteinExistence type="predicted"/>
<keyword evidence="1" id="KW-1133">Transmembrane helix</keyword>
<dbReference type="Proteomes" id="UP000243904">
    <property type="component" value="Chromosome I"/>
</dbReference>
<accession>A0A1H1PAX6</accession>
<protein>
    <submittedName>
        <fullName evidence="2">Uncharacterized protein</fullName>
    </submittedName>
</protein>
<keyword evidence="1" id="KW-0472">Membrane</keyword>
<reference evidence="3" key="1">
    <citation type="submission" date="2016-10" db="EMBL/GenBank/DDBJ databases">
        <authorList>
            <person name="Varghese N."/>
            <person name="Submissions S."/>
        </authorList>
    </citation>
    <scope>NUCLEOTIDE SEQUENCE [LARGE SCALE GENOMIC DNA]</scope>
    <source>
        <strain evidence="3">GAS369</strain>
    </source>
</reference>
<keyword evidence="1" id="KW-0812">Transmembrane</keyword>
<sequence>MTVVRFRPSDATALAEKRALNASTSNICELLDLSRYELSDRSRNDLDSQKDDPDDFEYQMRANIAALTFLVALAGLAATDVLRLAAYIS</sequence>
<name>A0A1H1PAX6_9BRAD</name>
<evidence type="ECO:0000256" key="1">
    <source>
        <dbReference type="SAM" id="Phobius"/>
    </source>
</evidence>
<dbReference type="EMBL" id="LT629750">
    <property type="protein sequence ID" value="SDS08303.1"/>
    <property type="molecule type" value="Genomic_DNA"/>
</dbReference>
<dbReference type="RefSeq" id="WP_100382197.1">
    <property type="nucleotide sequence ID" value="NZ_LT629750.1"/>
</dbReference>
<evidence type="ECO:0000313" key="3">
    <source>
        <dbReference type="Proteomes" id="UP000243904"/>
    </source>
</evidence>
<dbReference type="AlphaFoldDB" id="A0A1H1PAX6"/>
<gene>
    <name evidence="2" type="ORF">SAMN05444158_0947</name>
</gene>